<evidence type="ECO:0000259" key="6">
    <source>
        <dbReference type="Pfam" id="PF00728"/>
    </source>
</evidence>
<feature type="compositionally biased region" description="Pro residues" evidence="5">
    <location>
        <begin position="62"/>
        <end position="72"/>
    </location>
</feature>
<comment type="similarity">
    <text evidence="1">Belongs to the glycosyl hydrolase 20 family.</text>
</comment>
<dbReference type="InterPro" id="IPR017853">
    <property type="entry name" value="GH"/>
</dbReference>
<evidence type="ECO:0000313" key="8">
    <source>
        <dbReference type="EMBL" id="MBD3932313.1"/>
    </source>
</evidence>
<dbReference type="RefSeq" id="WP_191209613.1">
    <property type="nucleotide sequence ID" value="NZ_BAABKL010000015.1"/>
</dbReference>
<dbReference type="AlphaFoldDB" id="A0A927EYZ9"/>
<accession>A0A927EYZ9</accession>
<reference evidence="8" key="1">
    <citation type="submission" date="2020-09" db="EMBL/GenBank/DDBJ databases">
        <title>Secondary metabolite and genome analysis of marine Streptomyces chumphonensis KK1-2T.</title>
        <authorList>
            <person name="Phongsopitanun W."/>
            <person name="Kanchanasin P."/>
            <person name="Pittayakhajonwut P."/>
            <person name="Suwanborirux K."/>
            <person name="Tanasupawat S."/>
        </authorList>
    </citation>
    <scope>NUCLEOTIDE SEQUENCE</scope>
    <source>
        <strain evidence="8">KK1-2</strain>
    </source>
</reference>
<evidence type="ECO:0000259" key="7">
    <source>
        <dbReference type="Pfam" id="PF02838"/>
    </source>
</evidence>
<evidence type="ECO:0000256" key="1">
    <source>
        <dbReference type="ARBA" id="ARBA00006285"/>
    </source>
</evidence>
<dbReference type="GO" id="GO:0005975">
    <property type="term" value="P:carbohydrate metabolic process"/>
    <property type="evidence" value="ECO:0007669"/>
    <property type="project" value="InterPro"/>
</dbReference>
<feature type="domain" description="Glycoside hydrolase family 20 catalytic" evidence="6">
    <location>
        <begin position="194"/>
        <end position="500"/>
    </location>
</feature>
<protein>
    <submittedName>
        <fullName evidence="8">Family 20 glycosylhydrolase</fullName>
    </submittedName>
</protein>
<feature type="active site" description="Proton donor" evidence="4">
    <location>
        <position position="337"/>
    </location>
</feature>
<keyword evidence="9" id="KW-1185">Reference proteome</keyword>
<organism evidence="8 9">
    <name type="scientific">Streptomyces chumphonensis</name>
    <dbReference type="NCBI Taxonomy" id="1214925"/>
    <lineage>
        <taxon>Bacteria</taxon>
        <taxon>Bacillati</taxon>
        <taxon>Actinomycetota</taxon>
        <taxon>Actinomycetes</taxon>
        <taxon>Kitasatosporales</taxon>
        <taxon>Streptomycetaceae</taxon>
        <taxon>Streptomyces</taxon>
    </lineage>
</organism>
<feature type="region of interest" description="Disordered" evidence="5">
    <location>
        <begin position="1"/>
        <end position="20"/>
    </location>
</feature>
<name>A0A927EYZ9_9ACTN</name>
<dbReference type="SUPFAM" id="SSF55545">
    <property type="entry name" value="beta-N-acetylhexosaminidase-like domain"/>
    <property type="match status" value="1"/>
</dbReference>
<evidence type="ECO:0000256" key="3">
    <source>
        <dbReference type="ARBA" id="ARBA00023295"/>
    </source>
</evidence>
<dbReference type="InterPro" id="IPR029018">
    <property type="entry name" value="Hex-like_dom2"/>
</dbReference>
<dbReference type="Gene3D" id="3.30.379.10">
    <property type="entry name" value="Chitobiase/beta-hexosaminidase domain 2-like"/>
    <property type="match status" value="1"/>
</dbReference>
<dbReference type="InterPro" id="IPR015883">
    <property type="entry name" value="Glyco_hydro_20_cat"/>
</dbReference>
<dbReference type="PRINTS" id="PR00738">
    <property type="entry name" value="GLHYDRLASE20"/>
</dbReference>
<dbReference type="PANTHER" id="PTHR43678:SF1">
    <property type="entry name" value="BETA-N-ACETYLHEXOSAMINIDASE"/>
    <property type="match status" value="1"/>
</dbReference>
<proteinExistence type="inferred from homology"/>
<dbReference type="PANTHER" id="PTHR43678">
    <property type="entry name" value="PUTATIVE (AFU_ORTHOLOGUE AFUA_2G00640)-RELATED"/>
    <property type="match status" value="1"/>
</dbReference>
<gene>
    <name evidence="8" type="ORF">IF129_12205</name>
</gene>
<dbReference type="InterPro" id="IPR052764">
    <property type="entry name" value="GH20_Enzymes"/>
</dbReference>
<dbReference type="EMBL" id="JACXYU010000005">
    <property type="protein sequence ID" value="MBD3932313.1"/>
    <property type="molecule type" value="Genomic_DNA"/>
</dbReference>
<comment type="caution">
    <text evidence="8">The sequence shown here is derived from an EMBL/GenBank/DDBJ whole genome shotgun (WGS) entry which is preliminary data.</text>
</comment>
<keyword evidence="2" id="KW-0378">Hydrolase</keyword>
<dbReference type="InterPro" id="IPR015882">
    <property type="entry name" value="HEX_bac_N"/>
</dbReference>
<dbReference type="Pfam" id="PF00728">
    <property type="entry name" value="Glyco_hydro_20"/>
    <property type="match status" value="1"/>
</dbReference>
<dbReference type="Gene3D" id="3.20.20.80">
    <property type="entry name" value="Glycosidases"/>
    <property type="match status" value="1"/>
</dbReference>
<evidence type="ECO:0000256" key="5">
    <source>
        <dbReference type="SAM" id="MobiDB-lite"/>
    </source>
</evidence>
<dbReference type="CDD" id="cd06564">
    <property type="entry name" value="GH20_DspB_LnbB-like"/>
    <property type="match status" value="1"/>
</dbReference>
<evidence type="ECO:0000256" key="2">
    <source>
        <dbReference type="ARBA" id="ARBA00022801"/>
    </source>
</evidence>
<evidence type="ECO:0000313" key="9">
    <source>
        <dbReference type="Proteomes" id="UP000632289"/>
    </source>
</evidence>
<keyword evidence="3" id="KW-0326">Glycosidase</keyword>
<dbReference type="Pfam" id="PF02838">
    <property type="entry name" value="Glyco_hydro_20b"/>
    <property type="match status" value="1"/>
</dbReference>
<evidence type="ECO:0000256" key="4">
    <source>
        <dbReference type="PIRSR" id="PIRSR625705-1"/>
    </source>
</evidence>
<feature type="region of interest" description="Disordered" evidence="5">
    <location>
        <begin position="41"/>
        <end position="101"/>
    </location>
</feature>
<dbReference type="InterPro" id="IPR025705">
    <property type="entry name" value="Beta_hexosaminidase_sua/sub"/>
</dbReference>
<dbReference type="SUPFAM" id="SSF51445">
    <property type="entry name" value="(Trans)glycosidases"/>
    <property type="match status" value="1"/>
</dbReference>
<feature type="domain" description="Beta-hexosaminidase bacterial type N-terminal" evidence="7">
    <location>
        <begin position="72"/>
        <end position="187"/>
    </location>
</feature>
<dbReference type="Proteomes" id="UP000632289">
    <property type="component" value="Unassembled WGS sequence"/>
</dbReference>
<dbReference type="GO" id="GO:0004563">
    <property type="term" value="F:beta-N-acetylhexosaminidase activity"/>
    <property type="evidence" value="ECO:0007669"/>
    <property type="project" value="InterPro"/>
</dbReference>
<sequence length="541" mass="59320">MAANRDTRPSGRHASDRRHARQRYAVVGAVALTVAAGGVFTATQVQDEPPSPPGPGTTASPSPRPSPAPEPRSIPSVREWSEGRGPGWAPDGETRVVADPDGPLADEARLLAGELDVETSEGPARAGDVELALEEDALGGREGYVLNTSDGRVEITGRTDAGVFYGTRTLVQSLRDRDRMSEGEIRDSPDRPQRGLLIDTARKHFSADWLEDRLREMADLKLNQLHLHFADDQGFRIESESHPEVVSEQHLTKDEVRDLLALAESLHITVIPEVDSPGHLGAVLAAHPDLQLRDASGEPVRGAIDITDPEAARILDDLLNEYAELFPSPWLHLGGDEYVPLMRSDPAASFPDLQAAAEEEYGAGAGIQDLATAWLNDRAATVVEQGKLPQVWNDGMHADGEVRPSRPREVTYWTGREIGAREPVSYLQEGWDLVNLNSKYLYYVLGEPNEFTYPTGEAIYEEWTPDVLRGSEPVPEEYANADRIPGGRFAVWCDLADSQTPAQVADGIRLPLNATAQKLWDPAEPKLSWDRFTELADRVDD</sequence>